<dbReference type="Pfam" id="PF10048">
    <property type="entry name" value="DUF2282"/>
    <property type="match status" value="1"/>
</dbReference>
<keyword evidence="1" id="KW-0732">Signal</keyword>
<keyword evidence="3" id="KW-1185">Reference proteome</keyword>
<dbReference type="Proteomes" id="UP000066014">
    <property type="component" value="Chromosome"/>
</dbReference>
<dbReference type="RefSeq" id="WP_045537562.1">
    <property type="nucleotide sequence ID" value="NZ_AP014569.1"/>
</dbReference>
<name>A0A060NNQ7_9BURK</name>
<feature type="signal peptide" evidence="1">
    <location>
        <begin position="1"/>
        <end position="29"/>
    </location>
</feature>
<gene>
    <name evidence="2" type="ORF">SMCB_0772</name>
</gene>
<dbReference type="HOGENOM" id="CLU_152410_0_1_4"/>
<reference evidence="2 3" key="1">
    <citation type="journal article" date="2014" name="Nat. Commun.">
        <title>Physiological and genomic features of highly alkaliphilic hydrogen-utilizing Betaproteobacteria from a continental serpentinizing site.</title>
        <authorList>
            <person name="Suzuki S."/>
            <person name="Kuenen J.G."/>
            <person name="Schipper K."/>
            <person name="van der Velde S."/>
            <person name="Ishii S."/>
            <person name="Wu A."/>
            <person name="Sorokin D.Y."/>
            <person name="Tenney A."/>
            <person name="Meng X.Y."/>
            <person name="Morrill P.L."/>
            <person name="Kamagata Y."/>
            <person name="Muyzer G."/>
            <person name="Nealson K.H."/>
        </authorList>
    </citation>
    <scope>NUCLEOTIDE SEQUENCE [LARGE SCALE GENOMIC DNA]</scope>
    <source>
        <strain evidence="2 3">B1</strain>
    </source>
</reference>
<dbReference type="STRING" id="1458426.SMCB_0772"/>
<accession>A0A060NNQ7</accession>
<dbReference type="AlphaFoldDB" id="A0A060NNQ7"/>
<proteinExistence type="predicted"/>
<dbReference type="KEGG" id="cbab:SMCB_0772"/>
<feature type="chain" id="PRO_5001585000" evidence="1">
    <location>
        <begin position="30"/>
        <end position="101"/>
    </location>
</feature>
<protein>
    <submittedName>
        <fullName evidence="2">Predicted integral membrane protein</fullName>
    </submittedName>
</protein>
<evidence type="ECO:0000313" key="3">
    <source>
        <dbReference type="Proteomes" id="UP000066014"/>
    </source>
</evidence>
<evidence type="ECO:0000313" key="2">
    <source>
        <dbReference type="EMBL" id="BAO83000.1"/>
    </source>
</evidence>
<evidence type="ECO:0000256" key="1">
    <source>
        <dbReference type="SAM" id="SignalP"/>
    </source>
</evidence>
<dbReference type="EMBL" id="AP014569">
    <property type="protein sequence ID" value="BAO83000.1"/>
    <property type="molecule type" value="Genomic_DNA"/>
</dbReference>
<dbReference type="InterPro" id="IPR018740">
    <property type="entry name" value="DUF2282_membr"/>
</dbReference>
<dbReference type="OrthoDB" id="1551288at2"/>
<sequence>MNTNTLGKSLAAVATLAAFTALTATVVVAQDRSNTTQRVAQERCYGVSMAGKNDCAAGPGTSCAGSSRTDYQGNAWKYVPAGTCTSIKTPTGMGSLTPIRS</sequence>
<organism evidence="2 3">
    <name type="scientific">Serpentinimonas maccroryi</name>
    <dbReference type="NCBI Taxonomy" id="1458426"/>
    <lineage>
        <taxon>Bacteria</taxon>
        <taxon>Pseudomonadati</taxon>
        <taxon>Pseudomonadota</taxon>
        <taxon>Betaproteobacteria</taxon>
        <taxon>Burkholderiales</taxon>
        <taxon>Comamonadaceae</taxon>
        <taxon>Serpentinimonas</taxon>
    </lineage>
</organism>